<dbReference type="EMBL" id="DF144901">
    <property type="protein sequence ID" value="GAA57622.1"/>
    <property type="molecule type" value="Genomic_DNA"/>
</dbReference>
<name>G7YXE2_CLOSI</name>
<sequence length="137" mass="15844">MVAGHKSVGHETHLALLDPFPLEDRGLRGDLILTCFLFEQGLTNWFFVAHPAYTRRGHELPIFGSSCLLQRRNRITTEVLSESWEKVWKRFGAENDLHRRSPKSPYSPYPTKWIGGVNIIISYVRLTTGGRIFWQTF</sequence>
<accession>G7YXE2</accession>
<protein>
    <submittedName>
        <fullName evidence="1">Uncharacterized protein</fullName>
    </submittedName>
</protein>
<gene>
    <name evidence="1" type="ORF">CLF_112980</name>
</gene>
<reference key="2">
    <citation type="submission" date="2011-10" db="EMBL/GenBank/DDBJ databases">
        <title>The genome and transcriptome sequence of Clonorchis sinensis provide insights into the carcinogenic liver fluke.</title>
        <authorList>
            <person name="Wang X."/>
            <person name="Huang Y."/>
            <person name="Chen W."/>
            <person name="Liu H."/>
            <person name="Guo L."/>
            <person name="Chen Y."/>
            <person name="Luo F."/>
            <person name="Zhou W."/>
            <person name="Sun J."/>
            <person name="Mao Q."/>
            <person name="Liang P."/>
            <person name="Zhou C."/>
            <person name="Tian Y."/>
            <person name="Men J."/>
            <person name="Lv X."/>
            <person name="Huang L."/>
            <person name="Zhou J."/>
            <person name="Hu Y."/>
            <person name="Li R."/>
            <person name="Zhang F."/>
            <person name="Lei H."/>
            <person name="Li X."/>
            <person name="Hu X."/>
            <person name="Liang C."/>
            <person name="Xu J."/>
            <person name="Wu Z."/>
            <person name="Yu X."/>
        </authorList>
    </citation>
    <scope>NUCLEOTIDE SEQUENCE</scope>
    <source>
        <strain>Henan</strain>
    </source>
</reference>
<proteinExistence type="predicted"/>
<dbReference type="Proteomes" id="UP000008909">
    <property type="component" value="Unassembled WGS sequence"/>
</dbReference>
<keyword evidence="2" id="KW-1185">Reference proteome</keyword>
<evidence type="ECO:0000313" key="2">
    <source>
        <dbReference type="Proteomes" id="UP000008909"/>
    </source>
</evidence>
<organism evidence="1 2">
    <name type="scientific">Clonorchis sinensis</name>
    <name type="common">Chinese liver fluke</name>
    <dbReference type="NCBI Taxonomy" id="79923"/>
    <lineage>
        <taxon>Eukaryota</taxon>
        <taxon>Metazoa</taxon>
        <taxon>Spiralia</taxon>
        <taxon>Lophotrochozoa</taxon>
        <taxon>Platyhelminthes</taxon>
        <taxon>Trematoda</taxon>
        <taxon>Digenea</taxon>
        <taxon>Opisthorchiida</taxon>
        <taxon>Opisthorchiata</taxon>
        <taxon>Opisthorchiidae</taxon>
        <taxon>Clonorchis</taxon>
    </lineage>
</organism>
<dbReference type="AlphaFoldDB" id="G7YXE2"/>
<reference evidence="1" key="1">
    <citation type="journal article" date="2011" name="Genome Biol.">
        <title>The draft genome of the carcinogenic human liver fluke Clonorchis sinensis.</title>
        <authorList>
            <person name="Wang X."/>
            <person name="Chen W."/>
            <person name="Huang Y."/>
            <person name="Sun J."/>
            <person name="Men J."/>
            <person name="Liu H."/>
            <person name="Luo F."/>
            <person name="Guo L."/>
            <person name="Lv X."/>
            <person name="Deng C."/>
            <person name="Zhou C."/>
            <person name="Fan Y."/>
            <person name="Li X."/>
            <person name="Huang L."/>
            <person name="Hu Y."/>
            <person name="Liang C."/>
            <person name="Hu X."/>
            <person name="Xu J."/>
            <person name="Yu X."/>
        </authorList>
    </citation>
    <scope>NUCLEOTIDE SEQUENCE [LARGE SCALE GENOMIC DNA]</scope>
    <source>
        <strain evidence="1">Henan</strain>
    </source>
</reference>
<evidence type="ECO:0000313" key="1">
    <source>
        <dbReference type="EMBL" id="GAA57622.1"/>
    </source>
</evidence>